<evidence type="ECO:0000313" key="4">
    <source>
        <dbReference type="EMBL" id="CCA55540.1"/>
    </source>
</evidence>
<feature type="region of interest" description="Disordered" evidence="2">
    <location>
        <begin position="188"/>
        <end position="213"/>
    </location>
</feature>
<dbReference type="Gene3D" id="2.60.60.30">
    <property type="entry name" value="sav2460 like domains"/>
    <property type="match status" value="1"/>
</dbReference>
<organism evidence="4 5">
    <name type="scientific">Streptomyces venezuelae (strain ATCC 10712 / CBS 650.69 / DSM 40230 / JCM 4526 / NBRC 13096 / PD 04745)</name>
    <dbReference type="NCBI Taxonomy" id="953739"/>
    <lineage>
        <taxon>Bacteria</taxon>
        <taxon>Bacillati</taxon>
        <taxon>Actinomycetota</taxon>
        <taxon>Actinomycetes</taxon>
        <taxon>Kitasatosporales</taxon>
        <taxon>Streptomycetaceae</taxon>
        <taxon>Streptomyces</taxon>
    </lineage>
</organism>
<name>F2R123_STRVP</name>
<dbReference type="KEGG" id="sve:SVEN_2254"/>
<gene>
    <name evidence="4" type="ordered locus">SVEN_2254</name>
</gene>
<feature type="compositionally biased region" description="Low complexity" evidence="2">
    <location>
        <begin position="188"/>
        <end position="204"/>
    </location>
</feature>
<proteinExistence type="inferred from homology"/>
<dbReference type="STRING" id="953739.SVEN_2254"/>
<reference evidence="4 5" key="1">
    <citation type="journal article" date="2011" name="BMC Genomics">
        <title>Genome-wide analysis of the role of GlnR in Streptomyces venezuelae provides new insights into global nitrogen regulation in actinomycetes.</title>
        <authorList>
            <person name="Pullan S.T."/>
            <person name="Bibb M.J."/>
            <person name="Merrick M."/>
        </authorList>
    </citation>
    <scope>NUCLEOTIDE SEQUENCE [LARGE SCALE GENOMIC DNA]</scope>
    <source>
        <strain evidence="5">ATCC 10712 / CBS 650.69 / DSM 40230 / JCM 4526 / NBRC 13096 / PD 04745</strain>
    </source>
</reference>
<dbReference type="PATRIC" id="fig|953739.5.peg.4413"/>
<evidence type="ECO:0000256" key="1">
    <source>
        <dbReference type="ARBA" id="ARBA00008775"/>
    </source>
</evidence>
<sequence>MMGGMGHMGHMAKSSWVPSVTLRVGAGGVDVAALLLAADGRVRGDADMVFDGQPAHPSGAVRHEQASLLLALHEVEADVERIVIAGSAAGGALTAVAPDGAAVAAHTVAAAPETTAVVLAEFFRESGGWKFAGGGKGYGSGLAALVTEFGVEVADETGAAQQQPEPVAAGPVPLTGVVKMPVRARQAGGSSAAGAAAPGHAGPSAPGGPFPPADRPYELVGGWEFGPVFEPFAITGDGDQVVTVDDRVPPGPVLVETAHEGRDGYFAVFPLDQRNKDGQYLFSTTLPDFRGSSVTPAPEGRALRLRVRAYHRWVMRVKPVAAARRIEGTLRGYGPEALLYTGGAADLQVHFEGDEDGGGYVGIRCHEVAGHTGLTERPTLLLNRTEPLLHTVPLPPGPLLLLHRADGPWTLTVKELD</sequence>
<dbReference type="HOGENOM" id="CLU_590410_0_0_11"/>
<dbReference type="Proteomes" id="UP000006854">
    <property type="component" value="Chromosome"/>
</dbReference>
<feature type="domain" description="TerD" evidence="3">
    <location>
        <begin position="28"/>
        <end position="149"/>
    </location>
</feature>
<dbReference type="InterPro" id="IPR003325">
    <property type="entry name" value="TerD"/>
</dbReference>
<evidence type="ECO:0000259" key="3">
    <source>
        <dbReference type="Pfam" id="PF02342"/>
    </source>
</evidence>
<keyword evidence="5" id="KW-1185">Reference proteome</keyword>
<evidence type="ECO:0000313" key="5">
    <source>
        <dbReference type="Proteomes" id="UP000006854"/>
    </source>
</evidence>
<accession>F2R123</accession>
<dbReference type="CDD" id="cd06974">
    <property type="entry name" value="TerD_like"/>
    <property type="match status" value="1"/>
</dbReference>
<dbReference type="InterPro" id="IPR051324">
    <property type="entry name" value="Stress/Tellurium_Resist"/>
</dbReference>
<evidence type="ECO:0000256" key="2">
    <source>
        <dbReference type="SAM" id="MobiDB-lite"/>
    </source>
</evidence>
<dbReference type="eggNOG" id="COG2310">
    <property type="taxonomic scope" value="Bacteria"/>
</dbReference>
<protein>
    <submittedName>
        <fullName evidence="4">Tellurium resistance protein</fullName>
    </submittedName>
</protein>
<dbReference type="PANTHER" id="PTHR32097">
    <property type="entry name" value="CAMP-BINDING PROTEIN 1-RELATED"/>
    <property type="match status" value="1"/>
</dbReference>
<comment type="similarity">
    <text evidence="1">Belongs to the CAPAB/TerDEXZ family.</text>
</comment>
<dbReference type="EMBL" id="FR845719">
    <property type="protein sequence ID" value="CCA55540.1"/>
    <property type="molecule type" value="Genomic_DNA"/>
</dbReference>
<dbReference type="PANTHER" id="PTHR32097:SF4">
    <property type="entry name" value="GENERAL STRESS PROTEIN 16U"/>
    <property type="match status" value="1"/>
</dbReference>
<dbReference type="Pfam" id="PF02342">
    <property type="entry name" value="TerD"/>
    <property type="match status" value="1"/>
</dbReference>
<dbReference type="AlphaFoldDB" id="F2R123"/>